<reference evidence="1" key="1">
    <citation type="submission" date="2017-05" db="UniProtKB">
        <authorList>
            <consortium name="EnsemblMetazoa"/>
        </authorList>
    </citation>
    <scope>IDENTIFICATION</scope>
</reference>
<evidence type="ECO:0000313" key="1">
    <source>
        <dbReference type="EnsemblMetazoa" id="Aqu2.1.07214_001"/>
    </source>
</evidence>
<protein>
    <submittedName>
        <fullName evidence="1">Uncharacterized protein</fullName>
    </submittedName>
</protein>
<proteinExistence type="predicted"/>
<dbReference type="AlphaFoldDB" id="A0A1X7SYG1"/>
<name>A0A1X7SYG1_AMPQE</name>
<dbReference type="EnsemblMetazoa" id="Aqu2.1.07214_001">
    <property type="protein sequence ID" value="Aqu2.1.07214_001"/>
    <property type="gene ID" value="Aqu2.1.07214"/>
</dbReference>
<accession>A0A1X7SYG1</accession>
<dbReference type="InParanoid" id="A0A1X7SYG1"/>
<sequence>MRASGPAIASELVLLVVIGREEWLETAVLDEEEPVAEPTLPASVTVDELVPGDDPAPVPLLVVP</sequence>
<organism evidence="1">
    <name type="scientific">Amphimedon queenslandica</name>
    <name type="common">Sponge</name>
    <dbReference type="NCBI Taxonomy" id="400682"/>
    <lineage>
        <taxon>Eukaryota</taxon>
        <taxon>Metazoa</taxon>
        <taxon>Porifera</taxon>
        <taxon>Demospongiae</taxon>
        <taxon>Heteroscleromorpha</taxon>
        <taxon>Haplosclerida</taxon>
        <taxon>Niphatidae</taxon>
        <taxon>Amphimedon</taxon>
    </lineage>
</organism>